<reference evidence="1 2" key="1">
    <citation type="submission" date="2022-09" db="EMBL/GenBank/DDBJ databases">
        <authorList>
            <person name="Han X.L."/>
            <person name="Wang Q."/>
            <person name="Lu T."/>
        </authorList>
    </citation>
    <scope>NUCLEOTIDE SEQUENCE [LARGE SCALE GENOMIC DNA]</scope>
    <source>
        <strain evidence="1 2">WQ 127069</strain>
    </source>
</reference>
<protein>
    <recommendedName>
        <fullName evidence="3">Helix-turn-helix domain-containing protein</fullName>
    </recommendedName>
</protein>
<dbReference type="Proteomes" id="UP001652445">
    <property type="component" value="Unassembled WGS sequence"/>
</dbReference>
<sequence length="214" mass="25217">MKVEQSSIDQNWRKSISEEFKKLELDLIVYLTIFLSFKISRGFYQRRIAFTGSSDFIFYDKVTNEAFNIFINWPQSFYDFLNYFKKIPKNNQLLTGLKRDFGRFHFEINKLSLIPGFRFFTEEYKNYIRYIWDGGSGPKILDANLNSKYISAYQASKLLGTKSINFSTLINEGTLEGRIVLRPSKNLILIDISSLENYKKQRDLSPKSNRNQVE</sequence>
<gene>
    <name evidence="1" type="ORF">OB236_22320</name>
</gene>
<proteinExistence type="predicted"/>
<evidence type="ECO:0000313" key="2">
    <source>
        <dbReference type="Proteomes" id="UP001652445"/>
    </source>
</evidence>
<organism evidence="1 2">
    <name type="scientific">Paenibacillus baimaensis</name>
    <dbReference type="NCBI Taxonomy" id="2982185"/>
    <lineage>
        <taxon>Bacteria</taxon>
        <taxon>Bacillati</taxon>
        <taxon>Bacillota</taxon>
        <taxon>Bacilli</taxon>
        <taxon>Bacillales</taxon>
        <taxon>Paenibacillaceae</taxon>
        <taxon>Paenibacillus</taxon>
    </lineage>
</organism>
<comment type="caution">
    <text evidence="1">The sequence shown here is derived from an EMBL/GenBank/DDBJ whole genome shotgun (WGS) entry which is preliminary data.</text>
</comment>
<keyword evidence="2" id="KW-1185">Reference proteome</keyword>
<dbReference type="RefSeq" id="WP_262685944.1">
    <property type="nucleotide sequence ID" value="NZ_JAOQIO010000086.1"/>
</dbReference>
<evidence type="ECO:0000313" key="1">
    <source>
        <dbReference type="EMBL" id="MCU6794852.1"/>
    </source>
</evidence>
<accession>A0ABT2UJN3</accession>
<evidence type="ECO:0008006" key="3">
    <source>
        <dbReference type="Google" id="ProtNLM"/>
    </source>
</evidence>
<name>A0ABT2UJN3_9BACL</name>
<dbReference type="EMBL" id="JAOQIO010000086">
    <property type="protein sequence ID" value="MCU6794852.1"/>
    <property type="molecule type" value="Genomic_DNA"/>
</dbReference>